<dbReference type="SUPFAM" id="SSF52047">
    <property type="entry name" value="RNI-like"/>
    <property type="match status" value="1"/>
</dbReference>
<dbReference type="Pfam" id="PF13765">
    <property type="entry name" value="PRY"/>
    <property type="match status" value="1"/>
</dbReference>
<dbReference type="SUPFAM" id="SSF49899">
    <property type="entry name" value="Concanavalin A-like lectins/glucanases"/>
    <property type="match status" value="1"/>
</dbReference>
<comment type="subcellular location">
    <subcellularLocation>
        <location evidence="1">Cytoplasm</location>
    </subcellularLocation>
</comment>
<dbReference type="Bgee" id="ENSELUG00000030323">
    <property type="expression patterns" value="Expressed in spleen and 14 other cell types or tissues"/>
</dbReference>
<evidence type="ECO:0008006" key="12">
    <source>
        <dbReference type="Google" id="ProtNLM"/>
    </source>
</evidence>
<dbReference type="InterPro" id="IPR003877">
    <property type="entry name" value="SPRY_dom"/>
</dbReference>
<organism evidence="10 11">
    <name type="scientific">Esox lucius</name>
    <name type="common">Northern pike</name>
    <dbReference type="NCBI Taxonomy" id="8010"/>
    <lineage>
        <taxon>Eukaryota</taxon>
        <taxon>Metazoa</taxon>
        <taxon>Chordata</taxon>
        <taxon>Craniata</taxon>
        <taxon>Vertebrata</taxon>
        <taxon>Euteleostomi</taxon>
        <taxon>Actinopterygii</taxon>
        <taxon>Neopterygii</taxon>
        <taxon>Teleostei</taxon>
        <taxon>Protacanthopterygii</taxon>
        <taxon>Esociformes</taxon>
        <taxon>Esocidae</taxon>
        <taxon>Esox</taxon>
    </lineage>
</organism>
<dbReference type="InterPro" id="IPR032675">
    <property type="entry name" value="LRR_dom_sf"/>
</dbReference>
<feature type="domain" description="B30.2/SPRY" evidence="8">
    <location>
        <begin position="848"/>
        <end position="1037"/>
    </location>
</feature>
<dbReference type="InterPro" id="IPR013320">
    <property type="entry name" value="ConA-like_dom_sf"/>
</dbReference>
<dbReference type="Pfam" id="PF17779">
    <property type="entry name" value="WHD_NOD2"/>
    <property type="match status" value="1"/>
</dbReference>
<dbReference type="FunFam" id="3.40.50.300:FF:001524">
    <property type="entry name" value="Si:dkey-126g1.7"/>
    <property type="match status" value="1"/>
</dbReference>
<evidence type="ECO:0000259" key="9">
    <source>
        <dbReference type="PROSITE" id="PS50837"/>
    </source>
</evidence>
<name>A0A6Q2YPN0_ESOLU</name>
<dbReference type="SMART" id="SM00368">
    <property type="entry name" value="LRR_RI"/>
    <property type="match status" value="4"/>
</dbReference>
<dbReference type="PANTHER" id="PTHR24106">
    <property type="entry name" value="NACHT, LRR AND CARD DOMAINS-CONTAINING"/>
    <property type="match status" value="1"/>
</dbReference>
<dbReference type="GO" id="GO:0005524">
    <property type="term" value="F:ATP binding"/>
    <property type="evidence" value="ECO:0007669"/>
    <property type="project" value="UniProtKB-KW"/>
</dbReference>
<dbReference type="InParanoid" id="A0A6Q2YPN0"/>
<dbReference type="Pfam" id="PF05729">
    <property type="entry name" value="NACHT"/>
    <property type="match status" value="1"/>
</dbReference>
<dbReference type="Pfam" id="PF14484">
    <property type="entry name" value="FISNA"/>
    <property type="match status" value="1"/>
</dbReference>
<reference evidence="10" key="1">
    <citation type="submission" date="2020-02" db="EMBL/GenBank/DDBJ databases">
        <title>Esox lucius (northern pike) genome, fEsoLuc1, primary haplotype.</title>
        <authorList>
            <person name="Myers G."/>
            <person name="Karagic N."/>
            <person name="Meyer A."/>
            <person name="Pippel M."/>
            <person name="Reichard M."/>
            <person name="Winkler S."/>
            <person name="Tracey A."/>
            <person name="Sims Y."/>
            <person name="Howe K."/>
            <person name="Rhie A."/>
            <person name="Formenti G."/>
            <person name="Durbin R."/>
            <person name="Fedrigo O."/>
            <person name="Jarvis E.D."/>
        </authorList>
    </citation>
    <scope>NUCLEOTIDE SEQUENCE [LARGE SCALE GENOMIC DNA]</scope>
</reference>
<dbReference type="GeneTree" id="ENSGT01150000286904"/>
<dbReference type="Gene3D" id="2.60.120.920">
    <property type="match status" value="1"/>
</dbReference>
<dbReference type="InterPro" id="IPR007111">
    <property type="entry name" value="NACHT_NTPase"/>
</dbReference>
<dbReference type="InterPro" id="IPR001870">
    <property type="entry name" value="B30.2/SPRY"/>
</dbReference>
<evidence type="ECO:0000256" key="1">
    <source>
        <dbReference type="ARBA" id="ARBA00004496"/>
    </source>
</evidence>
<dbReference type="Pfam" id="PF00622">
    <property type="entry name" value="SPRY"/>
    <property type="match status" value="1"/>
</dbReference>
<evidence type="ECO:0000256" key="3">
    <source>
        <dbReference type="ARBA" id="ARBA00022614"/>
    </source>
</evidence>
<dbReference type="PROSITE" id="PS50837">
    <property type="entry name" value="NACHT"/>
    <property type="match status" value="1"/>
</dbReference>
<keyword evidence="6" id="KW-0067">ATP-binding</keyword>
<dbReference type="InterPro" id="IPR051261">
    <property type="entry name" value="NLR"/>
</dbReference>
<dbReference type="OMA" id="HNTEIFT"/>
<feature type="compositionally biased region" description="Basic and acidic residues" evidence="7">
    <location>
        <begin position="42"/>
        <end position="71"/>
    </location>
</feature>
<feature type="domain" description="NACHT" evidence="9">
    <location>
        <begin position="227"/>
        <end position="361"/>
    </location>
</feature>
<dbReference type="CDD" id="cd16040">
    <property type="entry name" value="SPRY_PRY_SNTX"/>
    <property type="match status" value="1"/>
</dbReference>
<keyword evidence="11" id="KW-1185">Reference proteome</keyword>
<feature type="region of interest" description="Disordered" evidence="7">
    <location>
        <begin position="1"/>
        <end position="85"/>
    </location>
</feature>
<evidence type="ECO:0000313" key="11">
    <source>
        <dbReference type="Proteomes" id="UP000265140"/>
    </source>
</evidence>
<evidence type="ECO:0000256" key="4">
    <source>
        <dbReference type="ARBA" id="ARBA00022737"/>
    </source>
</evidence>
<reference evidence="10" key="2">
    <citation type="submission" date="2025-08" db="UniProtKB">
        <authorList>
            <consortium name="Ensembl"/>
        </authorList>
    </citation>
    <scope>IDENTIFICATION</scope>
</reference>
<reference evidence="10" key="3">
    <citation type="submission" date="2025-09" db="UniProtKB">
        <authorList>
            <consortium name="Ensembl"/>
        </authorList>
    </citation>
    <scope>IDENTIFICATION</scope>
</reference>
<dbReference type="InterPro" id="IPR041075">
    <property type="entry name" value="NOD1/2_WH"/>
</dbReference>
<dbReference type="InterPro" id="IPR001611">
    <property type="entry name" value="Leu-rich_rpt"/>
</dbReference>
<keyword evidence="5" id="KW-0547">Nucleotide-binding</keyword>
<keyword evidence="4" id="KW-0677">Repeat</keyword>
<accession>A0A6Q2YPN0</accession>
<protein>
    <recommendedName>
        <fullName evidence="12">B30.2/SPRY domain-containing protein</fullName>
    </recommendedName>
</protein>
<dbReference type="SMART" id="SM01288">
    <property type="entry name" value="FISNA"/>
    <property type="match status" value="1"/>
</dbReference>
<dbReference type="Pfam" id="PF17776">
    <property type="entry name" value="NLRC4_HD2"/>
    <property type="match status" value="1"/>
</dbReference>
<dbReference type="SMART" id="SM00449">
    <property type="entry name" value="SPRY"/>
    <property type="match status" value="1"/>
</dbReference>
<dbReference type="Proteomes" id="UP000265140">
    <property type="component" value="Chromosome 11"/>
</dbReference>
<dbReference type="Ensembl" id="ENSELUT00000060871.2">
    <property type="protein sequence ID" value="ENSELUP00000067411.2"/>
    <property type="gene ID" value="ENSELUG00000040866.1"/>
</dbReference>
<dbReference type="InterPro" id="IPR027417">
    <property type="entry name" value="P-loop_NTPase"/>
</dbReference>
<dbReference type="PROSITE" id="PS51450">
    <property type="entry name" value="LRR"/>
    <property type="match status" value="1"/>
</dbReference>
<evidence type="ECO:0000256" key="5">
    <source>
        <dbReference type="ARBA" id="ARBA00022741"/>
    </source>
</evidence>
<evidence type="ECO:0000259" key="8">
    <source>
        <dbReference type="PROSITE" id="PS50188"/>
    </source>
</evidence>
<proteinExistence type="predicted"/>
<dbReference type="PRINTS" id="PR01407">
    <property type="entry name" value="BUTYPHLNCDUF"/>
</dbReference>
<sequence length="1037" mass="116900">MGGTASEMSVSGERQEGDTASKMSVSGERQEGNTASKMSVSGEREEGDTASKRSFLGEHDTTAKRISHQERPASPVPSCVSMKSDWSMDQPRNFREGIMSTDQSNANPSAKEGFLKNTLPVLRNKNQKEPAESLEKSQPAVICHEHKSNLKKKFQCLFEGIAKQGNPTLLNEIYTDLYITEGGSGEVNNEHEVRQIETTTKKQARPETEIKCNDIFKPTPGQDKPIRTVLTKGVAGIGKTVSVQKFILDWAEGKANQDVQFVFSLPFRELNLMKGEALSLIQLINHFSVETKKARISDYNKYKIVFIFDGLDECRLPLDFKNNKSCCDVTESTSVDVLLTNLIKGNLLPSALLWITTRPAAANQIPSWCVDQVTEVRGFNDPQKEEYFRKRFSNEVMASRIISHIKTSRSLHIMCHIPVFCWITATVLEYMLTTDDEVELPKTLTDMYSHFLVFQSIHRNVKYDGKNETDPHWRKESILTLGKLAFQQLQKGNLIFYEEDLKECGIDINEASVYSGVCTQIFKEECGLYQNKVYCFVHLSIQEFLSAVYVFHSIINNNENLMDEQQSTDRYVWMWLEPEVTFYKTAVDKALQSETGHLDLFLRFLLGLSLESNQKHLRGLLTKTRSSSQSHEETVKYIKEKIRENPSSERCINLFHCLNELNDHSLVEEIQRYLSSGSLSREELSPAQWSALVFVLLTSEEEIDVFDLKKYSTSQKGLLGLLPVIKTCRTALLAGCGITKEGCASLVSALKSNPSHLKELDLSNNDLKDTGVEQLCALLKDPQCRLETLSLSGCLVTEEGCASLASALDSNPSHLKELDLSYNHPGDSGVRLLSAGLKDPHWRLEKLNMEQVGKCRLKSGPKKYACELTLDPNTPLWKLSLSEQNRKVTHGREGTYPDHPERFDLMGQVLCKESLSGRCYFEVEKTGGRAAIGLTYKGINRKGCSKDNVLGNYEKSWCLDCDDGSYSAMHNDMHFFIPVTSSDPIRVGVYLDWPAGTLSFYSVTSDTLTHLYTFNTTFTEPLYPVFRIHEHSMVSLC</sequence>
<dbReference type="SMART" id="SM00589">
    <property type="entry name" value="PRY"/>
    <property type="match status" value="1"/>
</dbReference>
<dbReference type="Gene3D" id="3.40.50.300">
    <property type="entry name" value="P-loop containing nucleotide triphosphate hydrolases"/>
    <property type="match status" value="1"/>
</dbReference>
<evidence type="ECO:0000256" key="2">
    <source>
        <dbReference type="ARBA" id="ARBA00022490"/>
    </source>
</evidence>
<dbReference type="InterPro" id="IPR043136">
    <property type="entry name" value="B30.2/SPRY_sf"/>
</dbReference>
<dbReference type="Pfam" id="PF13516">
    <property type="entry name" value="LRR_6"/>
    <property type="match status" value="2"/>
</dbReference>
<dbReference type="PROSITE" id="PS50188">
    <property type="entry name" value="B302_SPRY"/>
    <property type="match status" value="1"/>
</dbReference>
<keyword evidence="3" id="KW-0433">Leucine-rich repeat</keyword>
<dbReference type="AlphaFoldDB" id="A0A6Q2YPN0"/>
<evidence type="ECO:0000256" key="6">
    <source>
        <dbReference type="ARBA" id="ARBA00022840"/>
    </source>
</evidence>
<dbReference type="InterPro" id="IPR041267">
    <property type="entry name" value="NLRP_HD2"/>
</dbReference>
<dbReference type="InterPro" id="IPR006574">
    <property type="entry name" value="PRY"/>
</dbReference>
<dbReference type="Gene3D" id="3.80.10.10">
    <property type="entry name" value="Ribonuclease Inhibitor"/>
    <property type="match status" value="1"/>
</dbReference>
<dbReference type="InterPro" id="IPR003879">
    <property type="entry name" value="Butyrophylin_SPRY"/>
</dbReference>
<dbReference type="InterPro" id="IPR029495">
    <property type="entry name" value="NACHT-assoc"/>
</dbReference>
<evidence type="ECO:0000313" key="10">
    <source>
        <dbReference type="Ensembl" id="ENSELUP00000067411.2"/>
    </source>
</evidence>
<dbReference type="GO" id="GO:0005737">
    <property type="term" value="C:cytoplasm"/>
    <property type="evidence" value="ECO:0007669"/>
    <property type="project" value="UniProtKB-SubCell"/>
</dbReference>
<keyword evidence="2" id="KW-0963">Cytoplasm</keyword>
<evidence type="ECO:0000256" key="7">
    <source>
        <dbReference type="SAM" id="MobiDB-lite"/>
    </source>
</evidence>